<evidence type="ECO:0000259" key="6">
    <source>
        <dbReference type="PROSITE" id="PS50075"/>
    </source>
</evidence>
<name>A0AAE3GKV7_9PSEU</name>
<reference evidence="7" key="1">
    <citation type="submission" date="2022-06" db="EMBL/GenBank/DDBJ databases">
        <title>Genomic Encyclopedia of Archaeal and Bacterial Type Strains, Phase II (KMG-II): from individual species to whole genera.</title>
        <authorList>
            <person name="Goeker M."/>
        </authorList>
    </citation>
    <scope>NUCLEOTIDE SEQUENCE</scope>
    <source>
        <strain evidence="7">DSM 43935</strain>
    </source>
</reference>
<proteinExistence type="inferred from homology"/>
<dbReference type="PANTHER" id="PTHR45527:SF14">
    <property type="entry name" value="PLIPASTATIN SYNTHASE SUBUNIT B"/>
    <property type="match status" value="1"/>
</dbReference>
<dbReference type="InterPro" id="IPR010060">
    <property type="entry name" value="NRPS_synth"/>
</dbReference>
<dbReference type="PROSITE" id="PS50075">
    <property type="entry name" value="CARRIER"/>
    <property type="match status" value="1"/>
</dbReference>
<dbReference type="InterPro" id="IPR020806">
    <property type="entry name" value="PKS_PP-bd"/>
</dbReference>
<dbReference type="Gene3D" id="3.30.559.30">
    <property type="entry name" value="Nonribosomal peptide synthetase, condensation domain"/>
    <property type="match status" value="2"/>
</dbReference>
<dbReference type="PROSITE" id="PS00012">
    <property type="entry name" value="PHOSPHOPANTETHEINE"/>
    <property type="match status" value="1"/>
</dbReference>
<dbReference type="SMART" id="SM00823">
    <property type="entry name" value="PKS_PP"/>
    <property type="match status" value="1"/>
</dbReference>
<dbReference type="Pfam" id="PF00668">
    <property type="entry name" value="Condensation"/>
    <property type="match status" value="2"/>
</dbReference>
<dbReference type="GO" id="GO:0003824">
    <property type="term" value="F:catalytic activity"/>
    <property type="evidence" value="ECO:0007669"/>
    <property type="project" value="UniProtKB-KW"/>
</dbReference>
<organism evidence="7 8">
    <name type="scientific">Goodfellowiella coeruleoviolacea</name>
    <dbReference type="NCBI Taxonomy" id="334858"/>
    <lineage>
        <taxon>Bacteria</taxon>
        <taxon>Bacillati</taxon>
        <taxon>Actinomycetota</taxon>
        <taxon>Actinomycetes</taxon>
        <taxon>Pseudonocardiales</taxon>
        <taxon>Pseudonocardiaceae</taxon>
        <taxon>Goodfellowiella</taxon>
    </lineage>
</organism>
<dbReference type="InterPro" id="IPR036736">
    <property type="entry name" value="ACP-like_sf"/>
</dbReference>
<evidence type="ECO:0000256" key="4">
    <source>
        <dbReference type="ARBA" id="ARBA00022553"/>
    </source>
</evidence>
<keyword evidence="3" id="KW-0596">Phosphopantetheine</keyword>
<dbReference type="Gene3D" id="1.10.1200.10">
    <property type="entry name" value="ACP-like"/>
    <property type="match status" value="1"/>
</dbReference>
<comment type="similarity">
    <text evidence="2">Belongs to the ATP-dependent AMP-binding enzyme family.</text>
</comment>
<dbReference type="InterPro" id="IPR006162">
    <property type="entry name" value="Ppantetheine_attach_site"/>
</dbReference>
<evidence type="ECO:0000256" key="1">
    <source>
        <dbReference type="ARBA" id="ARBA00001957"/>
    </source>
</evidence>
<dbReference type="GO" id="GO:0031177">
    <property type="term" value="F:phosphopantetheine binding"/>
    <property type="evidence" value="ECO:0007669"/>
    <property type="project" value="InterPro"/>
</dbReference>
<dbReference type="GO" id="GO:0044550">
    <property type="term" value="P:secondary metabolite biosynthetic process"/>
    <property type="evidence" value="ECO:0007669"/>
    <property type="project" value="TreeGrafter"/>
</dbReference>
<dbReference type="SUPFAM" id="SSF52777">
    <property type="entry name" value="CoA-dependent acyltransferases"/>
    <property type="match status" value="4"/>
</dbReference>
<dbReference type="AlphaFoldDB" id="A0AAE3GKV7"/>
<dbReference type="EMBL" id="JAMTCK010000025">
    <property type="protein sequence ID" value="MCP2170132.1"/>
    <property type="molecule type" value="Genomic_DNA"/>
</dbReference>
<keyword evidence="4" id="KW-0597">Phosphoprotein</keyword>
<dbReference type="GO" id="GO:0005829">
    <property type="term" value="C:cytosol"/>
    <property type="evidence" value="ECO:0007669"/>
    <property type="project" value="TreeGrafter"/>
</dbReference>
<accession>A0AAE3GKV7</accession>
<dbReference type="InterPro" id="IPR001242">
    <property type="entry name" value="Condensation_dom"/>
</dbReference>
<dbReference type="NCBIfam" id="TIGR01720">
    <property type="entry name" value="NRPS-para261"/>
    <property type="match status" value="1"/>
</dbReference>
<dbReference type="Gene3D" id="3.30.559.10">
    <property type="entry name" value="Chloramphenicol acetyltransferase-like domain"/>
    <property type="match status" value="2"/>
</dbReference>
<dbReference type="CDD" id="cd19543">
    <property type="entry name" value="DCL_NRPS"/>
    <property type="match status" value="1"/>
</dbReference>
<dbReference type="GO" id="GO:0008610">
    <property type="term" value="P:lipid biosynthetic process"/>
    <property type="evidence" value="ECO:0007669"/>
    <property type="project" value="UniProtKB-ARBA"/>
</dbReference>
<dbReference type="Gene3D" id="3.30.300.30">
    <property type="match status" value="1"/>
</dbReference>
<dbReference type="RefSeq" id="WP_253779990.1">
    <property type="nucleotide sequence ID" value="NZ_JAMTCK010000025.1"/>
</dbReference>
<dbReference type="GO" id="GO:0043041">
    <property type="term" value="P:amino acid activation for nonribosomal peptide biosynthetic process"/>
    <property type="evidence" value="ECO:0007669"/>
    <property type="project" value="TreeGrafter"/>
</dbReference>
<keyword evidence="8" id="KW-1185">Reference proteome</keyword>
<dbReference type="FunFam" id="1.10.1200.10:FF:000005">
    <property type="entry name" value="Nonribosomal peptide synthetase 1"/>
    <property type="match status" value="1"/>
</dbReference>
<protein>
    <submittedName>
        <fullName evidence="7">Non-ribosomal peptide synthase domain TIGR01720</fullName>
    </submittedName>
</protein>
<evidence type="ECO:0000313" key="8">
    <source>
        <dbReference type="Proteomes" id="UP001206128"/>
    </source>
</evidence>
<dbReference type="FunFam" id="3.30.300.30:FF:000010">
    <property type="entry name" value="Enterobactin synthetase component F"/>
    <property type="match status" value="1"/>
</dbReference>
<gene>
    <name evidence="7" type="ORF">LX83_007023</name>
</gene>
<dbReference type="PANTHER" id="PTHR45527">
    <property type="entry name" value="NONRIBOSOMAL PEPTIDE SYNTHETASE"/>
    <property type="match status" value="1"/>
</dbReference>
<feature type="domain" description="Carrier" evidence="6">
    <location>
        <begin position="116"/>
        <end position="190"/>
    </location>
</feature>
<dbReference type="SUPFAM" id="SSF56801">
    <property type="entry name" value="Acetyl-CoA synthetase-like"/>
    <property type="match status" value="1"/>
</dbReference>
<dbReference type="SUPFAM" id="SSF47336">
    <property type="entry name" value="ACP-like"/>
    <property type="match status" value="1"/>
</dbReference>
<evidence type="ECO:0000313" key="7">
    <source>
        <dbReference type="EMBL" id="MCP2170132.1"/>
    </source>
</evidence>
<dbReference type="Pfam" id="PF13193">
    <property type="entry name" value="AMP-binding_C"/>
    <property type="match status" value="1"/>
</dbReference>
<evidence type="ECO:0000256" key="3">
    <source>
        <dbReference type="ARBA" id="ARBA00022450"/>
    </source>
</evidence>
<dbReference type="InterPro" id="IPR009081">
    <property type="entry name" value="PP-bd_ACP"/>
</dbReference>
<feature type="non-terminal residue" evidence="7">
    <location>
        <position position="1"/>
    </location>
</feature>
<comment type="caution">
    <text evidence="7">The sequence shown here is derived from an EMBL/GenBank/DDBJ whole genome shotgun (WGS) entry which is preliminary data.</text>
</comment>
<dbReference type="Pfam" id="PF00550">
    <property type="entry name" value="PP-binding"/>
    <property type="match status" value="1"/>
</dbReference>
<comment type="cofactor">
    <cofactor evidence="1">
        <name>pantetheine 4'-phosphate</name>
        <dbReference type="ChEBI" id="CHEBI:47942"/>
    </cofactor>
</comment>
<sequence length="1098" mass="119073">EFVGRVDDQVKIRGFRVEPGEVEAVLASHPAVTQAAVIPGQTPGGARTLVAYVVSAPGQERPTPQDLRGHVSQTLPDYLVPSAVLVLDAFPLTANGKLDRAALPAPDFTAMVSGRAPRSAREAALCALFADALNLPEVGVDDGFFDLGGDSILSIQLVSRARKAGLVITPRQVFQYKTPAALAVVAKEITANPVPPDVGTGAVPPLPIMRWWREHGGGLAGFHQSVVLEVPPELDEDWLLGAVRAVLDRHDALRLRLVDEDWNLEITPPGSVAERDCVRRVAVSENEEFRSVIDREGARAQAELDPASGRVLRVVWFDAGPDRTGRLLLAVHHFAVDGVSWRILVPDLRAAWQALAEGRRPELDPVPTSLRRWARELSDRALDAEREAELPWWTRTLDGPEPPLGRRPLDPSRDTVASVRSLSTSLSPEHAEPLLTRIPAAFHCGANEVLLTALALALGRWRHADSAVRVDLEGHGREPTGDGLDLSRTVGWFTSLYPVRLDPGTVDLADVGQALKRVKEQLRAVPGNGVGYGMLRHLNPRTRARLAELAEPQIGFNYLGRFATGGGARAWAPAEEAPALDGGQSPDTPAPHCLEIAVICLDSPDGSELSITWSWPGDLFTEDEVRELAEAWGTAARALADCADGGHSPSDLPLVSLTQSDVELLEAEHSGLVDVLPLTALQEGLLYHLVVHNTQRSSQPDVYTVQLGIDVTGALNKARLRDAASDLLARHPNLRAAFVRRGPSGPVQVIRDGVRPPWRELDLTGFPDSERDSALLRLLDEDAGQPFDPVTPPLLRFTVIRLDAHRHRLVLTAHHILVDGWSLPLLVRDLFALYAGDTSLPGPAPYRDYLRWLVTRDRAAAAAAWRAALTGLAAPTLVAPPGRSRAPLVPRRILFDLPADLVARMTAQARQHSLTLNTLVQGAWGLLLAELTGRTDVVFGATVAGRPADLPGVEEMVGLFINTVPVRVRVDPGESVLTLLTRTQDQQTALIPHQHLGLTEIARLAGFGELFDTMMAFENYPVAPDSLAAPGTGLRLAYADSRDGTHYPLVLLAGPSPDGLSLRLEYRPDVFDDRVADGIANRLRDLLETIVDGEWDER</sequence>
<keyword evidence="5" id="KW-0677">Repeat</keyword>
<evidence type="ECO:0000256" key="2">
    <source>
        <dbReference type="ARBA" id="ARBA00006432"/>
    </source>
</evidence>
<dbReference type="InterPro" id="IPR025110">
    <property type="entry name" value="AMP-bd_C"/>
</dbReference>
<dbReference type="InterPro" id="IPR023213">
    <property type="entry name" value="CAT-like_dom_sf"/>
</dbReference>
<dbReference type="Proteomes" id="UP001206128">
    <property type="component" value="Unassembled WGS sequence"/>
</dbReference>
<evidence type="ECO:0000256" key="5">
    <source>
        <dbReference type="ARBA" id="ARBA00022737"/>
    </source>
</evidence>
<dbReference type="InterPro" id="IPR045851">
    <property type="entry name" value="AMP-bd_C_sf"/>
</dbReference>
<dbReference type="CDD" id="cd19534">
    <property type="entry name" value="E_NRPS"/>
    <property type="match status" value="1"/>
</dbReference>